<comment type="similarity">
    <text evidence="2 9">Belongs to the arsenical resistance-3 (ACR3) (TC 2.A.59) family.</text>
</comment>
<gene>
    <name evidence="11" type="ORF">Agabi119p4_2281</name>
</gene>
<dbReference type="GO" id="GO:0005886">
    <property type="term" value="C:plasma membrane"/>
    <property type="evidence" value="ECO:0007669"/>
    <property type="project" value="UniProtKB-SubCell"/>
</dbReference>
<evidence type="ECO:0000256" key="5">
    <source>
        <dbReference type="ARBA" id="ARBA00022692"/>
    </source>
</evidence>
<feature type="transmembrane region" description="Helical" evidence="10">
    <location>
        <begin position="244"/>
        <end position="263"/>
    </location>
</feature>
<dbReference type="FunFam" id="1.20.1530.20:FF:000009">
    <property type="entry name" value="Arsenite transporter, ACR3 family"/>
    <property type="match status" value="1"/>
</dbReference>
<keyword evidence="5 9" id="KW-0812">Transmembrane</keyword>
<dbReference type="PANTHER" id="PTHR43057:SF1">
    <property type="entry name" value="ARSENICAL-RESISTANCE PROTEIN 3"/>
    <property type="match status" value="1"/>
</dbReference>
<accession>A0A8H7F911</accession>
<evidence type="ECO:0008006" key="13">
    <source>
        <dbReference type="Google" id="ProtNLM"/>
    </source>
</evidence>
<evidence type="ECO:0000256" key="8">
    <source>
        <dbReference type="ARBA" id="ARBA00023136"/>
    </source>
</evidence>
<dbReference type="NCBIfam" id="TIGR00832">
    <property type="entry name" value="acr3"/>
    <property type="match status" value="1"/>
</dbReference>
<feature type="transmembrane region" description="Helical" evidence="10">
    <location>
        <begin position="64"/>
        <end position="86"/>
    </location>
</feature>
<keyword evidence="8 9" id="KW-0472">Membrane</keyword>
<dbReference type="InterPro" id="IPR038770">
    <property type="entry name" value="Na+/solute_symporter_sf"/>
</dbReference>
<dbReference type="AlphaFoldDB" id="A0A8H7F911"/>
<dbReference type="Gene3D" id="1.20.1530.20">
    <property type="match status" value="1"/>
</dbReference>
<dbReference type="InterPro" id="IPR004706">
    <property type="entry name" value="Arsenical-R_Acr3"/>
</dbReference>
<comment type="subcellular location">
    <subcellularLocation>
        <location evidence="1 9">Cell membrane</location>
        <topology evidence="1 9">Multi-pass membrane protein</topology>
    </subcellularLocation>
</comment>
<evidence type="ECO:0000256" key="7">
    <source>
        <dbReference type="ARBA" id="ARBA00022989"/>
    </source>
</evidence>
<keyword evidence="7 9" id="KW-1133">Transmembrane helix</keyword>
<name>A0A8H7F911_AGABI</name>
<comment type="caution">
    <text evidence="11">The sequence shown here is derived from an EMBL/GenBank/DDBJ whole genome shotgun (WGS) entry which is preliminary data.</text>
</comment>
<evidence type="ECO:0000256" key="9">
    <source>
        <dbReference type="PIRNR" id="PIRNR005508"/>
    </source>
</evidence>
<keyword evidence="4 9" id="KW-1003">Cell membrane</keyword>
<dbReference type="GO" id="GO:0046685">
    <property type="term" value="P:response to arsenic-containing substance"/>
    <property type="evidence" value="ECO:0007669"/>
    <property type="project" value="UniProtKB-KW"/>
</dbReference>
<dbReference type="Pfam" id="PF01758">
    <property type="entry name" value="SBF"/>
    <property type="match status" value="1"/>
</dbReference>
<dbReference type="GO" id="GO:0015104">
    <property type="term" value="F:antimonite transmembrane transporter activity"/>
    <property type="evidence" value="ECO:0007669"/>
    <property type="project" value="TreeGrafter"/>
</dbReference>
<sequence>MSNDKELQGIACSRMASPRTSSIKGVWQQLSWLDRLLSPLILLAMILGTILSEFTPQVRQALNVAHFNGVSVPIVIGLVVMMWPVLTKVQYEKLPALFSSSKIWVQIGISVALNWIVGPFVMLGLAWATLPDLPTYRTGVIMVGIARCIAMVMIWNTIAKGHVEYCAILVVFNAVLQIALYSPYAVWFINVIGRQDGGIKISYGDVAISVLIYLGIPLVAGVVTRYSIWLIAGKRFLVETFVPYFSPVALLGLLYTIIVLFAYQGHEMLHHIGPVFRVFVPLVLYFIVMWSSAFALMYYLNQKERKKGSEAFDYEIAVSQAFTAASNNFELAIAVAIAVYGVDSQQALAATVGPLVEVPVLLALTWVALLCKDRLGWQRLNEDTEKDGGDECQK</sequence>
<dbReference type="PIRSF" id="PIRSF005508">
    <property type="entry name" value="Acr3"/>
    <property type="match status" value="1"/>
</dbReference>
<evidence type="ECO:0000256" key="2">
    <source>
        <dbReference type="ARBA" id="ARBA00010110"/>
    </source>
</evidence>
<feature type="transmembrane region" description="Helical" evidence="10">
    <location>
        <begin position="321"/>
        <end position="342"/>
    </location>
</feature>
<dbReference type="GO" id="GO:0015297">
    <property type="term" value="F:antiporter activity"/>
    <property type="evidence" value="ECO:0007669"/>
    <property type="project" value="UniProtKB-UniRule"/>
</dbReference>
<dbReference type="EMBL" id="JABXXO010000003">
    <property type="protein sequence ID" value="KAF7782905.1"/>
    <property type="molecule type" value="Genomic_DNA"/>
</dbReference>
<keyword evidence="3 9" id="KW-0813">Transport</keyword>
<evidence type="ECO:0000313" key="11">
    <source>
        <dbReference type="EMBL" id="KAF7782905.1"/>
    </source>
</evidence>
<keyword evidence="6" id="KW-0059">Arsenical resistance</keyword>
<protein>
    <recommendedName>
        <fullName evidence="13">Arsenical-resistance protein ACR3</fullName>
    </recommendedName>
</protein>
<reference evidence="11 12" key="1">
    <citation type="journal article" name="Sci. Rep.">
        <title>Telomere-to-telomere assembled and centromere annotated genomes of the two main subspecies of the button mushroom Agaricus bisporus reveal especially polymorphic chromosome ends.</title>
        <authorList>
            <person name="Sonnenberg A.S.M."/>
            <person name="Sedaghat-Telgerd N."/>
            <person name="Lavrijssen B."/>
            <person name="Ohm R.A."/>
            <person name="Hendrickx P.M."/>
            <person name="Scholtmeijer K."/>
            <person name="Baars J.J.P."/>
            <person name="van Peer A."/>
        </authorList>
    </citation>
    <scope>NUCLEOTIDE SEQUENCE [LARGE SCALE GENOMIC DNA]</scope>
    <source>
        <strain evidence="11 12">H119_p4</strain>
    </source>
</reference>
<feature type="transmembrane region" description="Helical" evidence="10">
    <location>
        <begin position="348"/>
        <end position="371"/>
    </location>
</feature>
<feature type="transmembrane region" description="Helical" evidence="10">
    <location>
        <begin position="165"/>
        <end position="186"/>
    </location>
</feature>
<evidence type="ECO:0000313" key="12">
    <source>
        <dbReference type="Proteomes" id="UP000629468"/>
    </source>
</evidence>
<feature type="transmembrane region" description="Helical" evidence="10">
    <location>
        <begin position="32"/>
        <end position="52"/>
    </location>
</feature>
<evidence type="ECO:0000256" key="6">
    <source>
        <dbReference type="ARBA" id="ARBA00022849"/>
    </source>
</evidence>
<feature type="transmembrane region" description="Helical" evidence="10">
    <location>
        <begin position="107"/>
        <end position="130"/>
    </location>
</feature>
<feature type="transmembrane region" description="Helical" evidence="10">
    <location>
        <begin position="206"/>
        <end position="232"/>
    </location>
</feature>
<dbReference type="GO" id="GO:0015105">
    <property type="term" value="F:arsenite transmembrane transporter activity"/>
    <property type="evidence" value="ECO:0007669"/>
    <property type="project" value="TreeGrafter"/>
</dbReference>
<organism evidence="11 12">
    <name type="scientific">Agaricus bisporus var. burnettii</name>
    <dbReference type="NCBI Taxonomy" id="192524"/>
    <lineage>
        <taxon>Eukaryota</taxon>
        <taxon>Fungi</taxon>
        <taxon>Dikarya</taxon>
        <taxon>Basidiomycota</taxon>
        <taxon>Agaricomycotina</taxon>
        <taxon>Agaricomycetes</taxon>
        <taxon>Agaricomycetidae</taxon>
        <taxon>Agaricales</taxon>
        <taxon>Agaricineae</taxon>
        <taxon>Agaricaceae</taxon>
        <taxon>Agaricus</taxon>
    </lineage>
</organism>
<evidence type="ECO:0000256" key="3">
    <source>
        <dbReference type="ARBA" id="ARBA00022448"/>
    </source>
</evidence>
<evidence type="ECO:0000256" key="1">
    <source>
        <dbReference type="ARBA" id="ARBA00004651"/>
    </source>
</evidence>
<evidence type="ECO:0000256" key="4">
    <source>
        <dbReference type="ARBA" id="ARBA00022475"/>
    </source>
</evidence>
<dbReference type="InterPro" id="IPR002657">
    <property type="entry name" value="BilAc:Na_symport/Acr3"/>
</dbReference>
<dbReference type="Proteomes" id="UP000629468">
    <property type="component" value="Unassembled WGS sequence"/>
</dbReference>
<dbReference type="PANTHER" id="PTHR43057">
    <property type="entry name" value="ARSENITE EFFLUX TRANSPORTER"/>
    <property type="match status" value="1"/>
</dbReference>
<proteinExistence type="inferred from homology"/>
<feature type="transmembrane region" description="Helical" evidence="10">
    <location>
        <begin position="136"/>
        <end position="158"/>
    </location>
</feature>
<feature type="transmembrane region" description="Helical" evidence="10">
    <location>
        <begin position="275"/>
        <end position="300"/>
    </location>
</feature>
<evidence type="ECO:0000256" key="10">
    <source>
        <dbReference type="SAM" id="Phobius"/>
    </source>
</evidence>